<evidence type="ECO:0000313" key="4">
    <source>
        <dbReference type="Proteomes" id="UP000308267"/>
    </source>
</evidence>
<dbReference type="AlphaFoldDB" id="A0A4S2MD29"/>
<dbReference type="InterPro" id="IPR018488">
    <property type="entry name" value="cNMP-bd_CS"/>
</dbReference>
<evidence type="ECO:0000259" key="2">
    <source>
        <dbReference type="PROSITE" id="PS50042"/>
    </source>
</evidence>
<keyword evidence="4" id="KW-1185">Reference proteome</keyword>
<gene>
    <name evidence="3" type="ORF">CRM22_000879</name>
</gene>
<dbReference type="PANTHER" id="PTHR23011">
    <property type="entry name" value="CYCLIC NUCLEOTIDE-BINDING DOMAIN CONTAINING PROTEIN"/>
    <property type="match status" value="1"/>
</dbReference>
<comment type="caution">
    <text evidence="3">The sequence shown here is derived from an EMBL/GenBank/DDBJ whole genome shotgun (WGS) entry which is preliminary data.</text>
</comment>
<dbReference type="Proteomes" id="UP000308267">
    <property type="component" value="Unassembled WGS sequence"/>
</dbReference>
<dbReference type="InterPro" id="IPR014710">
    <property type="entry name" value="RmlC-like_jellyroll"/>
</dbReference>
<protein>
    <recommendedName>
        <fullName evidence="2">Cyclic nucleotide-binding domain-containing protein</fullName>
    </recommendedName>
</protein>
<dbReference type="PROSITE" id="PS50042">
    <property type="entry name" value="CNMP_BINDING_3"/>
    <property type="match status" value="1"/>
</dbReference>
<dbReference type="PROSITE" id="PS00889">
    <property type="entry name" value="CNMP_BINDING_2"/>
    <property type="match status" value="1"/>
</dbReference>
<sequence length="648" mass="74328">MSFVALYQKVLRYFMKSVAERTESDVDTVYPWFGQQSTLFASLRQEVAKDIIRNCELEKYTADTVIVRQFEKGDCFFIILSGKVSIYVQTDEPQLSEEPTDAAKAKPDKVEDRSKLGQFVGHLERGGCFGEVALLDKESLRTATVIADCETELIVIDRTLYNRSLKEVHQVELREKAEFVNQCPTFAGWPYALLKQVGLSLRKVTMSYGAPVVRQGEPLNKMFFLLSRIEKTLGAKFGVFLCRFIRYMNPDLIKRELEYGFGMKTYCCTATCIEPSEFFVLHKNNITRLMNSRRNINSWKKLAALAEKNLVNHFEQIQLHRVPLFQHLYDKYIDKKRQAEEEQRERAARAKKDIKSVGSYEEFIPSRGAVIDQYGPGTVFYRNQQRRAAAERAEKMKMYTVTTSTCLQLHSICVRGENFLTFVGLFEKTIGLESSASYLKELERKLSQWHVAIEKLTPRLRHATNPVITLTRFNLQVPLPHIHPGKTALIRRSVVRSAPASRIVAEVGTRRTSITTEEQPQRALTELKLESQPDRTHQLPTQQMSVEVSRVLETIVPTASRCEYSVYPQYSVSGNREVKVDEVSSQKIGQNVLKSGGHHLGSTRLKPITKTSSYWATRQYTKKHYQALRQNLKAAEAEIIRIRGKLRL</sequence>
<dbReference type="SUPFAM" id="SSF51206">
    <property type="entry name" value="cAMP-binding domain-like"/>
    <property type="match status" value="2"/>
</dbReference>
<dbReference type="CDD" id="cd00038">
    <property type="entry name" value="CAP_ED"/>
    <property type="match status" value="2"/>
</dbReference>
<organism evidence="3 4">
    <name type="scientific">Opisthorchis felineus</name>
    <dbReference type="NCBI Taxonomy" id="147828"/>
    <lineage>
        <taxon>Eukaryota</taxon>
        <taxon>Metazoa</taxon>
        <taxon>Spiralia</taxon>
        <taxon>Lophotrochozoa</taxon>
        <taxon>Platyhelminthes</taxon>
        <taxon>Trematoda</taxon>
        <taxon>Digenea</taxon>
        <taxon>Opisthorchiida</taxon>
        <taxon>Opisthorchiata</taxon>
        <taxon>Opisthorchiidae</taxon>
        <taxon>Opisthorchis</taxon>
    </lineage>
</organism>
<name>A0A4S2MD29_OPIFE</name>
<dbReference type="STRING" id="147828.A0A4S2MD29"/>
<feature type="domain" description="Cyclic nucleotide-binding" evidence="2">
    <location>
        <begin position="39"/>
        <end position="182"/>
    </location>
</feature>
<dbReference type="InterPro" id="IPR000595">
    <property type="entry name" value="cNMP-bd_dom"/>
</dbReference>
<dbReference type="SMART" id="SM00100">
    <property type="entry name" value="cNMP"/>
    <property type="match status" value="1"/>
</dbReference>
<accession>A0A4S2MD29</accession>
<dbReference type="PANTHER" id="PTHR23011:SF28">
    <property type="entry name" value="CYCLIC NUCLEOTIDE-BINDING DOMAIN CONTAINING PROTEIN"/>
    <property type="match status" value="1"/>
</dbReference>
<dbReference type="EMBL" id="SJOL01001726">
    <property type="protein sequence ID" value="TGZ74530.1"/>
    <property type="molecule type" value="Genomic_DNA"/>
</dbReference>
<dbReference type="Pfam" id="PF00027">
    <property type="entry name" value="cNMP_binding"/>
    <property type="match status" value="1"/>
</dbReference>
<keyword evidence="1" id="KW-0175">Coiled coil</keyword>
<dbReference type="InterPro" id="IPR018490">
    <property type="entry name" value="cNMP-bd_dom_sf"/>
</dbReference>
<evidence type="ECO:0000256" key="1">
    <source>
        <dbReference type="SAM" id="Coils"/>
    </source>
</evidence>
<dbReference type="OrthoDB" id="2021138at2759"/>
<reference evidence="3 4" key="1">
    <citation type="journal article" date="2019" name="BMC Genomics">
        <title>New insights from Opisthorchis felineus genome: update on genomics of the epidemiologically important liver flukes.</title>
        <authorList>
            <person name="Ershov N.I."/>
            <person name="Mordvinov V.A."/>
            <person name="Prokhortchouk E.B."/>
            <person name="Pakharukova M.Y."/>
            <person name="Gunbin K.V."/>
            <person name="Ustyantsev K."/>
            <person name="Genaev M.A."/>
            <person name="Blinov A.G."/>
            <person name="Mazur A."/>
            <person name="Boulygina E."/>
            <person name="Tsygankova S."/>
            <person name="Khrameeva E."/>
            <person name="Chekanov N."/>
            <person name="Fan G."/>
            <person name="Xiao A."/>
            <person name="Zhang H."/>
            <person name="Xu X."/>
            <person name="Yang H."/>
            <person name="Solovyev V."/>
            <person name="Lee S.M."/>
            <person name="Liu X."/>
            <person name="Afonnikov D.A."/>
            <person name="Skryabin K.G."/>
        </authorList>
    </citation>
    <scope>NUCLEOTIDE SEQUENCE [LARGE SCALE GENOMIC DNA]</scope>
    <source>
        <strain evidence="3">AK-0245</strain>
        <tissue evidence="3">Whole organism</tissue>
    </source>
</reference>
<feature type="coiled-coil region" evidence="1">
    <location>
        <begin position="618"/>
        <end position="645"/>
    </location>
</feature>
<dbReference type="Gene3D" id="2.60.120.10">
    <property type="entry name" value="Jelly Rolls"/>
    <property type="match status" value="2"/>
</dbReference>
<proteinExistence type="predicted"/>
<evidence type="ECO:0000313" key="3">
    <source>
        <dbReference type="EMBL" id="TGZ74530.1"/>
    </source>
</evidence>